<dbReference type="InterPro" id="IPR020605">
    <property type="entry name" value="Octanoyltransferase_CS"/>
</dbReference>
<dbReference type="HAMAP" id="MF_00013">
    <property type="entry name" value="LipB"/>
    <property type="match status" value="1"/>
</dbReference>
<feature type="binding site" evidence="11">
    <location>
        <begin position="146"/>
        <end position="148"/>
    </location>
    <ligand>
        <name>substrate</name>
    </ligand>
</feature>
<evidence type="ECO:0000256" key="5">
    <source>
        <dbReference type="ARBA" id="ARBA00022723"/>
    </source>
</evidence>
<feature type="active site" description="Acyl-thioester intermediate" evidence="11">
    <location>
        <position position="177"/>
    </location>
</feature>
<dbReference type="CDD" id="cd01335">
    <property type="entry name" value="Radical_SAM"/>
    <property type="match status" value="1"/>
</dbReference>
<evidence type="ECO:0000256" key="6">
    <source>
        <dbReference type="ARBA" id="ARBA00023004"/>
    </source>
</evidence>
<evidence type="ECO:0000259" key="14">
    <source>
        <dbReference type="PROSITE" id="PS51918"/>
    </source>
</evidence>
<keyword evidence="11" id="KW-0963">Cytoplasm</keyword>
<dbReference type="PANTHER" id="PTHR10949:SF0">
    <property type="entry name" value="LIPOYL SYNTHASE, MITOCHONDRIAL"/>
    <property type="match status" value="1"/>
</dbReference>
<dbReference type="GO" id="GO:0033819">
    <property type="term" value="F:lipoyl(octanoyl) transferase activity"/>
    <property type="evidence" value="ECO:0007669"/>
    <property type="project" value="UniProtKB-EC"/>
</dbReference>
<feature type="domain" description="Radical SAM core" evidence="14">
    <location>
        <begin position="265"/>
        <end position="479"/>
    </location>
</feature>
<dbReference type="PROSITE" id="PS51918">
    <property type="entry name" value="RADICAL_SAM"/>
    <property type="match status" value="1"/>
</dbReference>
<dbReference type="InterPro" id="IPR013785">
    <property type="entry name" value="Aldolase_TIM"/>
</dbReference>
<dbReference type="InterPro" id="IPR058240">
    <property type="entry name" value="rSAM_sf"/>
</dbReference>
<dbReference type="AlphaFoldDB" id="A0A8J6T838"/>
<keyword evidence="4 12" id="KW-0949">S-adenosyl-L-methionine</keyword>
<evidence type="ECO:0000256" key="7">
    <source>
        <dbReference type="ARBA" id="ARBA00023014"/>
    </source>
</evidence>
<feature type="binding site" evidence="12">
    <location>
        <position position="253"/>
    </location>
    <ligand>
        <name>[4Fe-4S] cluster</name>
        <dbReference type="ChEBI" id="CHEBI:49883"/>
        <label>1</label>
    </ligand>
</feature>
<feature type="binding site" evidence="11">
    <location>
        <begin position="81"/>
        <end position="88"/>
    </location>
    <ligand>
        <name>substrate</name>
    </ligand>
</feature>
<dbReference type="InterPro" id="IPR045864">
    <property type="entry name" value="aa-tRNA-synth_II/BPL/LPL"/>
</dbReference>
<dbReference type="InterPro" id="IPR004143">
    <property type="entry name" value="BPL_LPL_catalytic"/>
</dbReference>
<feature type="site" description="Lowers pKa of active site Cys" evidence="11">
    <location>
        <position position="143"/>
    </location>
</feature>
<feature type="binding site" evidence="12">
    <location>
        <position position="279"/>
    </location>
    <ligand>
        <name>[4Fe-4S] cluster</name>
        <dbReference type="ChEBI" id="CHEBI:49883"/>
        <label>2</label>
        <note>4Fe-4S-S-AdoMet</note>
    </ligand>
</feature>
<name>A0A8J6T838_9DELT</name>
<evidence type="ECO:0000256" key="12">
    <source>
        <dbReference type="HAMAP-Rule" id="MF_00206"/>
    </source>
</evidence>
<dbReference type="Gene3D" id="3.30.930.10">
    <property type="entry name" value="Bira Bifunctional Protein, Domain 2"/>
    <property type="match status" value="1"/>
</dbReference>
<dbReference type="SFLD" id="SFLDF00271">
    <property type="entry name" value="lipoyl_synthase"/>
    <property type="match status" value="1"/>
</dbReference>
<dbReference type="SFLD" id="SFLDG01058">
    <property type="entry name" value="lipoyl_synthase_like"/>
    <property type="match status" value="1"/>
</dbReference>
<dbReference type="CDD" id="cd16444">
    <property type="entry name" value="LipB"/>
    <property type="match status" value="1"/>
</dbReference>
<organism evidence="15 16">
    <name type="scientific">Candidatus Desulfacyla euxinica</name>
    <dbReference type="NCBI Taxonomy" id="2841693"/>
    <lineage>
        <taxon>Bacteria</taxon>
        <taxon>Deltaproteobacteria</taxon>
        <taxon>Candidatus Desulfacyla</taxon>
    </lineage>
</organism>
<feature type="binding site" evidence="12">
    <location>
        <position position="264"/>
    </location>
    <ligand>
        <name>[4Fe-4S] cluster</name>
        <dbReference type="ChEBI" id="CHEBI:49883"/>
        <label>1</label>
    </ligand>
</feature>
<evidence type="ECO:0000313" key="15">
    <source>
        <dbReference type="EMBL" id="MBC8177546.1"/>
    </source>
</evidence>
<feature type="binding site" evidence="12">
    <location>
        <position position="490"/>
    </location>
    <ligand>
        <name>[4Fe-4S] cluster</name>
        <dbReference type="ChEBI" id="CHEBI:49883"/>
        <label>1</label>
    </ligand>
</feature>
<gene>
    <name evidence="12 15" type="primary">lipA</name>
    <name evidence="11" type="synonym">lipB</name>
    <name evidence="15" type="ORF">H8E19_09080</name>
</gene>
<dbReference type="SUPFAM" id="SSF55681">
    <property type="entry name" value="Class II aaRS and biotin synthetases"/>
    <property type="match status" value="1"/>
</dbReference>
<dbReference type="InterPro" id="IPR003698">
    <property type="entry name" value="Lipoyl_synth"/>
</dbReference>
<evidence type="ECO:0000256" key="10">
    <source>
        <dbReference type="ARBA" id="ARBA00047326"/>
    </source>
</evidence>
<keyword evidence="6 12" id="KW-0408">Iron</keyword>
<dbReference type="GO" id="GO:0051539">
    <property type="term" value="F:4 iron, 4 sulfur cluster binding"/>
    <property type="evidence" value="ECO:0007669"/>
    <property type="project" value="UniProtKB-UniRule"/>
</dbReference>
<comment type="cofactor">
    <cofactor evidence="12">
        <name>[4Fe-4S] cluster</name>
        <dbReference type="ChEBI" id="CHEBI:49883"/>
    </cofactor>
    <text evidence="12">Binds 2 [4Fe-4S] clusters per subunit. One cluster is coordinated with 3 cysteines and an exchangeable S-adenosyl-L-methionine.</text>
</comment>
<comment type="pathway">
    <text evidence="12">Protein modification; protein lipoylation via endogenous pathway; protein N(6)-(lipoyl)lysine from octanoyl-[acyl-carrier-protein]: step 2/2.</text>
</comment>
<comment type="function">
    <text evidence="9 11">Catalyzes the transfer of endogenously produced octanoic acid from octanoyl-acyl-carrier-protein onto the lipoyl domains of lipoate-dependent enzymes. Lipoyl-ACP can also act as a substrate although octanoyl-ACP is likely to be the physiological substrate.</text>
</comment>
<dbReference type="NCBIfam" id="TIGR00214">
    <property type="entry name" value="lipB"/>
    <property type="match status" value="1"/>
</dbReference>
<feature type="binding site" evidence="12">
    <location>
        <position position="283"/>
    </location>
    <ligand>
        <name>[4Fe-4S] cluster</name>
        <dbReference type="ChEBI" id="CHEBI:49883"/>
        <label>2</label>
        <note>4Fe-4S-S-AdoMet</note>
    </ligand>
</feature>
<keyword evidence="3 11" id="KW-0808">Transferase</keyword>
<keyword evidence="8 11" id="KW-0012">Acyltransferase</keyword>
<dbReference type="InterPro" id="IPR006638">
    <property type="entry name" value="Elp3/MiaA/NifB-like_rSAM"/>
</dbReference>
<dbReference type="HAMAP" id="MF_00206">
    <property type="entry name" value="Lipoyl_synth"/>
    <property type="match status" value="1"/>
</dbReference>
<proteinExistence type="inferred from homology"/>
<comment type="caution">
    <text evidence="15">The sequence shown here is derived from an EMBL/GenBank/DDBJ whole genome shotgun (WGS) entry which is preliminary data.</text>
</comment>
<dbReference type="NCBIfam" id="NF009544">
    <property type="entry name" value="PRK12928.1"/>
    <property type="match status" value="1"/>
</dbReference>
<evidence type="ECO:0000313" key="16">
    <source>
        <dbReference type="Proteomes" id="UP000650524"/>
    </source>
</evidence>
<comment type="catalytic activity">
    <reaction evidence="10 12">
        <text>[[Fe-S] cluster scaffold protein carrying a second [4Fe-4S](2+) cluster] + N(6)-octanoyl-L-lysyl-[protein] + 2 oxidized [2Fe-2S]-[ferredoxin] + 2 S-adenosyl-L-methionine + 4 H(+) = [[Fe-S] cluster scaffold protein] + N(6)-[(R)-dihydrolipoyl]-L-lysyl-[protein] + 4 Fe(3+) + 2 hydrogen sulfide + 2 5'-deoxyadenosine + 2 L-methionine + 2 reduced [2Fe-2S]-[ferredoxin]</text>
        <dbReference type="Rhea" id="RHEA:16585"/>
        <dbReference type="Rhea" id="RHEA-COMP:9928"/>
        <dbReference type="Rhea" id="RHEA-COMP:10000"/>
        <dbReference type="Rhea" id="RHEA-COMP:10001"/>
        <dbReference type="Rhea" id="RHEA-COMP:10475"/>
        <dbReference type="Rhea" id="RHEA-COMP:14568"/>
        <dbReference type="Rhea" id="RHEA-COMP:14569"/>
        <dbReference type="ChEBI" id="CHEBI:15378"/>
        <dbReference type="ChEBI" id="CHEBI:17319"/>
        <dbReference type="ChEBI" id="CHEBI:29034"/>
        <dbReference type="ChEBI" id="CHEBI:29919"/>
        <dbReference type="ChEBI" id="CHEBI:33722"/>
        <dbReference type="ChEBI" id="CHEBI:33737"/>
        <dbReference type="ChEBI" id="CHEBI:33738"/>
        <dbReference type="ChEBI" id="CHEBI:57844"/>
        <dbReference type="ChEBI" id="CHEBI:59789"/>
        <dbReference type="ChEBI" id="CHEBI:78809"/>
        <dbReference type="ChEBI" id="CHEBI:83100"/>
        <dbReference type="EC" id="2.8.1.8"/>
    </reaction>
</comment>
<dbReference type="GO" id="GO:0009249">
    <property type="term" value="P:protein lipoylation"/>
    <property type="evidence" value="ECO:0007669"/>
    <property type="project" value="UniProtKB-UniRule"/>
</dbReference>
<evidence type="ECO:0000256" key="2">
    <source>
        <dbReference type="ARBA" id="ARBA00022485"/>
    </source>
</evidence>
<dbReference type="NCBIfam" id="NF004019">
    <property type="entry name" value="PRK05481.1"/>
    <property type="match status" value="1"/>
</dbReference>
<dbReference type="PANTHER" id="PTHR10949">
    <property type="entry name" value="LIPOYL SYNTHASE"/>
    <property type="match status" value="1"/>
</dbReference>
<feature type="binding site" evidence="12">
    <location>
        <position position="258"/>
    </location>
    <ligand>
        <name>[4Fe-4S] cluster</name>
        <dbReference type="ChEBI" id="CHEBI:49883"/>
        <label>1</label>
    </ligand>
</feature>
<evidence type="ECO:0000256" key="8">
    <source>
        <dbReference type="ARBA" id="ARBA00023315"/>
    </source>
</evidence>
<feature type="binding site" evidence="11">
    <location>
        <begin position="159"/>
        <end position="161"/>
    </location>
    <ligand>
        <name>substrate</name>
    </ligand>
</feature>
<protein>
    <recommendedName>
        <fullName evidence="11 12">Multifunctional fusion protein</fullName>
    </recommendedName>
    <domain>
        <recommendedName>
            <fullName evidence="12">Lipoyl synthase</fullName>
            <ecNumber evidence="12">2.8.1.8</ecNumber>
        </recommendedName>
        <alternativeName>
            <fullName evidence="12">Lip-syn</fullName>
        </alternativeName>
        <alternativeName>
            <fullName evidence="12">Lipoate synthase</fullName>
        </alternativeName>
        <alternativeName>
            <fullName evidence="12">Lipoic acid synthase</fullName>
        </alternativeName>
        <alternativeName>
            <fullName evidence="12">Sulfur insertion protein LipA</fullName>
            <shortName evidence="12">LS</shortName>
        </alternativeName>
    </domain>
    <domain>
        <recommendedName>
            <fullName evidence="11">Octanoyltransferase</fullName>
            <ecNumber evidence="11">2.3.1.181</ecNumber>
        </recommendedName>
        <alternativeName>
            <fullName evidence="11">Lipoate-protein ligase B</fullName>
        </alternativeName>
        <alternativeName>
            <fullName evidence="11">Lipoyl/octanoyl transferase</fullName>
        </alternativeName>
        <alternativeName>
            <fullName evidence="11">Octanoyl-[acyl-carrier-protein]-protein N-octanoyltransferase</fullName>
        </alternativeName>
    </domain>
</protein>
<keyword evidence="2 12" id="KW-0004">4Fe-4S</keyword>
<evidence type="ECO:0000256" key="3">
    <source>
        <dbReference type="ARBA" id="ARBA00022679"/>
    </source>
</evidence>
<dbReference type="GO" id="GO:0005737">
    <property type="term" value="C:cytoplasm"/>
    <property type="evidence" value="ECO:0007669"/>
    <property type="project" value="UniProtKB-SubCell"/>
</dbReference>
<comment type="function">
    <text evidence="12">Catalyzes the radical-mediated insertion of two sulfur atoms into the C-6 and C-8 positions of the octanoyl moiety bound to the lipoyl domains of lipoate-dependent enzymes, thereby converting the octanoylated domains into lipoylated derivatives.</text>
</comment>
<evidence type="ECO:0000256" key="1">
    <source>
        <dbReference type="ARBA" id="ARBA00004821"/>
    </source>
</evidence>
<feature type="binding site" evidence="12">
    <location>
        <position position="286"/>
    </location>
    <ligand>
        <name>[4Fe-4S] cluster</name>
        <dbReference type="ChEBI" id="CHEBI:49883"/>
        <label>2</label>
        <note>4Fe-4S-S-AdoMet</note>
    </ligand>
</feature>
<reference evidence="15 16" key="1">
    <citation type="submission" date="2020-08" db="EMBL/GenBank/DDBJ databases">
        <title>Bridging the membrane lipid divide: bacteria of the FCB group superphylum have the potential to synthesize archaeal ether lipids.</title>
        <authorList>
            <person name="Villanueva L."/>
            <person name="Von Meijenfeldt F.A.B."/>
            <person name="Westbye A.B."/>
            <person name="Yadav S."/>
            <person name="Hopmans E.C."/>
            <person name="Dutilh B.E."/>
            <person name="Sinninghe Damste J.S."/>
        </authorList>
    </citation>
    <scope>NUCLEOTIDE SEQUENCE [LARGE SCALE GENOMIC DNA]</scope>
    <source>
        <strain evidence="15">NIOZ-UU27</strain>
    </source>
</reference>
<dbReference type="GO" id="GO:0016992">
    <property type="term" value="F:lipoate synthase activity"/>
    <property type="evidence" value="ECO:0007669"/>
    <property type="project" value="UniProtKB-UniRule"/>
</dbReference>
<dbReference type="NCBIfam" id="TIGR00510">
    <property type="entry name" value="lipA"/>
    <property type="match status" value="1"/>
</dbReference>
<comment type="similarity">
    <text evidence="11">Belongs to the LipB family.</text>
</comment>
<dbReference type="SMART" id="SM00729">
    <property type="entry name" value="Elp3"/>
    <property type="match status" value="1"/>
</dbReference>
<dbReference type="Pfam" id="PF21948">
    <property type="entry name" value="LplA-B_cat"/>
    <property type="match status" value="1"/>
</dbReference>
<keyword evidence="5 12" id="KW-0479">Metal-binding</keyword>
<dbReference type="UniPathway" id="UPA00538">
    <property type="reaction ID" value="UER00592"/>
</dbReference>
<comment type="subcellular location">
    <subcellularLocation>
        <location evidence="11">Cytoplasm</location>
    </subcellularLocation>
</comment>
<comment type="catalytic activity">
    <reaction evidence="11">
        <text>octanoyl-[ACP] + L-lysyl-[protein] = N(6)-octanoyl-L-lysyl-[protein] + holo-[ACP] + H(+)</text>
        <dbReference type="Rhea" id="RHEA:17665"/>
        <dbReference type="Rhea" id="RHEA-COMP:9636"/>
        <dbReference type="Rhea" id="RHEA-COMP:9685"/>
        <dbReference type="Rhea" id="RHEA-COMP:9752"/>
        <dbReference type="Rhea" id="RHEA-COMP:9928"/>
        <dbReference type="ChEBI" id="CHEBI:15378"/>
        <dbReference type="ChEBI" id="CHEBI:29969"/>
        <dbReference type="ChEBI" id="CHEBI:64479"/>
        <dbReference type="ChEBI" id="CHEBI:78463"/>
        <dbReference type="ChEBI" id="CHEBI:78809"/>
        <dbReference type="EC" id="2.3.1.181"/>
    </reaction>
</comment>
<dbReference type="InterPro" id="IPR007197">
    <property type="entry name" value="rSAM"/>
</dbReference>
<accession>A0A8J6T838</accession>
<dbReference type="Pfam" id="PF04055">
    <property type="entry name" value="Radical_SAM"/>
    <property type="match status" value="1"/>
</dbReference>
<dbReference type="SUPFAM" id="SSF102114">
    <property type="entry name" value="Radical SAM enzymes"/>
    <property type="match status" value="1"/>
</dbReference>
<evidence type="ECO:0000256" key="11">
    <source>
        <dbReference type="HAMAP-Rule" id="MF_00013"/>
    </source>
</evidence>
<sequence length="505" mass="56781">MTGSSLKELEVLDWGRLEYGEAFLRQKRLVEEAIAGSSPDRLVLVEHPPVVTLGRSGGLEDLRISREALLRKGIGLHQVDRGGMATFHGPGQLVAYPILKLKKRDLHLYLQTLQDTLGSVLRAYGLEPEFRNGNPGVWVNGAKMASIGIAVRRWVTYHGVALNVSTDPVWFRWIVPCGHTEEKITSMEKALGHSIDMGEVKERFIEAFCRCFGYTQEMGVHKHPAWLIRCAPKTTAIDRMENRLRQWRLATVCESAHCPNLSECFARGTATFMILGTRCTRGCRFCAVDKGAPLPIDPEEPGRVARMAQSLNLNYIVVTSVTRDDLPDGGAVQFTRTIEHIRKRSQDTKVEVLVPDFRGSLSALRAVCEARPEVFNHNIETVARLYPSVRPQARYRRSLAVLEYAATQGMRVKSGLMLGLGETDREVNKTFTDLKRVGCHYLTIGQYLAPSRNHLPVTRYIPPHEFDRLAEIARSMGFQEVAAGPLVRSSYRADEMFQTRRKLSN</sequence>
<dbReference type="GO" id="GO:0046872">
    <property type="term" value="F:metal ion binding"/>
    <property type="evidence" value="ECO:0007669"/>
    <property type="project" value="UniProtKB-KW"/>
</dbReference>
<feature type="domain" description="BPL/LPL catalytic" evidence="13">
    <location>
        <begin position="36"/>
        <end position="216"/>
    </location>
</feature>
<dbReference type="SFLD" id="SFLDS00029">
    <property type="entry name" value="Radical_SAM"/>
    <property type="match status" value="1"/>
</dbReference>
<dbReference type="InterPro" id="IPR000544">
    <property type="entry name" value="Octanoyltransferase"/>
</dbReference>
<evidence type="ECO:0000256" key="9">
    <source>
        <dbReference type="ARBA" id="ARBA00024732"/>
    </source>
</evidence>
<dbReference type="EC" id="2.3.1.181" evidence="11"/>
<keyword evidence="7 12" id="KW-0411">Iron-sulfur</keyword>
<evidence type="ECO:0000259" key="13">
    <source>
        <dbReference type="PROSITE" id="PS51733"/>
    </source>
</evidence>
<dbReference type="EMBL" id="JACNJD010000216">
    <property type="protein sequence ID" value="MBC8177546.1"/>
    <property type="molecule type" value="Genomic_DNA"/>
</dbReference>
<dbReference type="Gene3D" id="3.20.20.70">
    <property type="entry name" value="Aldolase class I"/>
    <property type="match status" value="1"/>
</dbReference>
<dbReference type="PROSITE" id="PS01313">
    <property type="entry name" value="LIPB"/>
    <property type="match status" value="1"/>
</dbReference>
<comment type="pathway">
    <text evidence="1 11">Protein modification; protein lipoylation via endogenous pathway; protein N(6)-(lipoyl)lysine from octanoyl-[acyl-carrier-protein]: step 1/2.</text>
</comment>
<comment type="miscellaneous">
    <text evidence="11">In the reaction, the free carboxyl group of octanoic acid is attached via an amide linkage to the epsilon-amino group of a specific lysine residue of lipoyl domains of lipoate-dependent enzymes.</text>
</comment>
<dbReference type="EC" id="2.8.1.8" evidence="12"/>
<dbReference type="PROSITE" id="PS51733">
    <property type="entry name" value="BPL_LPL_CATALYTIC"/>
    <property type="match status" value="1"/>
</dbReference>
<dbReference type="Proteomes" id="UP000650524">
    <property type="component" value="Unassembled WGS sequence"/>
</dbReference>
<evidence type="ECO:0000256" key="4">
    <source>
        <dbReference type="ARBA" id="ARBA00022691"/>
    </source>
</evidence>
<comment type="similarity">
    <text evidence="12">Belongs to the radical SAM superfamily. Lipoyl synthase family.</text>
</comment>